<organism evidence="11 12">
    <name type="scientific">Trifolium subterraneum</name>
    <name type="common">Subterranean clover</name>
    <dbReference type="NCBI Taxonomy" id="3900"/>
    <lineage>
        <taxon>Eukaryota</taxon>
        <taxon>Viridiplantae</taxon>
        <taxon>Streptophyta</taxon>
        <taxon>Embryophyta</taxon>
        <taxon>Tracheophyta</taxon>
        <taxon>Spermatophyta</taxon>
        <taxon>Magnoliopsida</taxon>
        <taxon>eudicotyledons</taxon>
        <taxon>Gunneridae</taxon>
        <taxon>Pentapetalae</taxon>
        <taxon>rosids</taxon>
        <taxon>fabids</taxon>
        <taxon>Fabales</taxon>
        <taxon>Fabaceae</taxon>
        <taxon>Papilionoideae</taxon>
        <taxon>50 kb inversion clade</taxon>
        <taxon>NPAAA clade</taxon>
        <taxon>Hologalegina</taxon>
        <taxon>IRL clade</taxon>
        <taxon>Trifolieae</taxon>
        <taxon>Trifolium</taxon>
    </lineage>
</organism>
<evidence type="ECO:0000256" key="1">
    <source>
        <dbReference type="ARBA" id="ARBA00004167"/>
    </source>
</evidence>
<dbReference type="SMART" id="SM00108">
    <property type="entry name" value="B_lectin"/>
    <property type="match status" value="1"/>
</dbReference>
<dbReference type="AlphaFoldDB" id="A0A2Z6MU79"/>
<dbReference type="OrthoDB" id="619632at2759"/>
<keyword evidence="5 8" id="KW-0472">Membrane</keyword>
<evidence type="ECO:0000256" key="8">
    <source>
        <dbReference type="SAM" id="Phobius"/>
    </source>
</evidence>
<reference evidence="12" key="1">
    <citation type="journal article" date="2017" name="Front. Plant Sci.">
        <title>Climate Clever Clovers: New Paradigm to Reduce the Environmental Footprint of Ruminants by Breeding Low Methanogenic Forages Utilizing Haplotype Variation.</title>
        <authorList>
            <person name="Kaur P."/>
            <person name="Appels R."/>
            <person name="Bayer P.E."/>
            <person name="Keeble-Gagnere G."/>
            <person name="Wang J."/>
            <person name="Hirakawa H."/>
            <person name="Shirasawa K."/>
            <person name="Vercoe P."/>
            <person name="Stefanova K."/>
            <person name="Durmic Z."/>
            <person name="Nichols P."/>
            <person name="Revell C."/>
            <person name="Isobe S.N."/>
            <person name="Edwards D."/>
            <person name="Erskine W."/>
        </authorList>
    </citation>
    <scope>NUCLEOTIDE SEQUENCE [LARGE SCALE GENOMIC DNA]</scope>
    <source>
        <strain evidence="12">cv. Daliak</strain>
    </source>
</reference>
<evidence type="ECO:0000256" key="6">
    <source>
        <dbReference type="ARBA" id="ARBA00023157"/>
    </source>
</evidence>
<keyword evidence="6" id="KW-1015">Disulfide bond</keyword>
<feature type="chain" id="PRO_5016413963" description="Bulb-type lectin domain-containing protein" evidence="9">
    <location>
        <begin position="26"/>
        <end position="411"/>
    </location>
</feature>
<feature type="signal peptide" evidence="9">
    <location>
        <begin position="1"/>
        <end position="25"/>
    </location>
</feature>
<dbReference type="Proteomes" id="UP000242715">
    <property type="component" value="Unassembled WGS sequence"/>
</dbReference>
<proteinExistence type="predicted"/>
<keyword evidence="2 8" id="KW-0812">Transmembrane</keyword>
<feature type="domain" description="Bulb-type lectin" evidence="10">
    <location>
        <begin position="23"/>
        <end position="151"/>
    </location>
</feature>
<evidence type="ECO:0000256" key="9">
    <source>
        <dbReference type="SAM" id="SignalP"/>
    </source>
</evidence>
<comment type="subcellular location">
    <subcellularLocation>
        <location evidence="1">Membrane</location>
        <topology evidence="1">Single-pass membrane protein</topology>
    </subcellularLocation>
</comment>
<dbReference type="InterPro" id="IPR036426">
    <property type="entry name" value="Bulb-type_lectin_dom_sf"/>
</dbReference>
<evidence type="ECO:0000313" key="12">
    <source>
        <dbReference type="Proteomes" id="UP000242715"/>
    </source>
</evidence>
<dbReference type="PANTHER" id="PTHR47974">
    <property type="entry name" value="OS07G0415500 PROTEIN"/>
    <property type="match status" value="1"/>
</dbReference>
<sequence>MSSSSSPIFTTFLIIILIHFHPTSSFSLSVQNPQQNTILSPNNTFTAGFYPVGQNAYTFAIWFTQKHKHLNSNITTTIVWMANRDKPVNGKRSTLSLLKTGNLVLTDAAQSIVWSTNTVSSKPLQLLLHETGPRVSSIYWPDPWTTKNGAVGSGFQFTFNADFGGNFWCYPKIQLLNGHHSQSFVGSFYLKLPKSSGFVDEMRIQENGLGMVCERNGVVELERDYMKKKENGSLKFMLWFAGGLGGVELLGFFLVWFFLFRSSKNSGEDNHDYVLAATGFRKFSYSELKQATKGFSQEIGRGAGGSVYTGVLSDNRIAAIKRLHEANQGESETAYVLNNRLLLTSSTNDRKCLSSSYNFALVQSDFFFTIWETCTLLTHDGMFLFSCRSYCDPGSPPQNKISSQKDVACST</sequence>
<keyword evidence="7" id="KW-0325">Glycoprotein</keyword>
<feature type="transmembrane region" description="Helical" evidence="8">
    <location>
        <begin position="236"/>
        <end position="259"/>
    </location>
</feature>
<protein>
    <recommendedName>
        <fullName evidence="10">Bulb-type lectin domain-containing protein</fullName>
    </recommendedName>
</protein>
<evidence type="ECO:0000256" key="3">
    <source>
        <dbReference type="ARBA" id="ARBA00022729"/>
    </source>
</evidence>
<evidence type="ECO:0000256" key="2">
    <source>
        <dbReference type="ARBA" id="ARBA00022692"/>
    </source>
</evidence>
<evidence type="ECO:0000259" key="10">
    <source>
        <dbReference type="PROSITE" id="PS50927"/>
    </source>
</evidence>
<accession>A0A2Z6MU79</accession>
<dbReference type="InterPro" id="IPR001480">
    <property type="entry name" value="Bulb-type_lectin_dom"/>
</dbReference>
<dbReference type="Gene3D" id="3.30.200.20">
    <property type="entry name" value="Phosphorylase Kinase, domain 1"/>
    <property type="match status" value="1"/>
</dbReference>
<evidence type="ECO:0000256" key="4">
    <source>
        <dbReference type="ARBA" id="ARBA00022989"/>
    </source>
</evidence>
<keyword evidence="12" id="KW-1185">Reference proteome</keyword>
<evidence type="ECO:0000313" key="11">
    <source>
        <dbReference type="EMBL" id="GAU27250.1"/>
    </source>
</evidence>
<evidence type="ECO:0000256" key="5">
    <source>
        <dbReference type="ARBA" id="ARBA00023136"/>
    </source>
</evidence>
<evidence type="ECO:0000256" key="7">
    <source>
        <dbReference type="ARBA" id="ARBA00023180"/>
    </source>
</evidence>
<dbReference type="PROSITE" id="PS50927">
    <property type="entry name" value="BULB_LECTIN"/>
    <property type="match status" value="1"/>
</dbReference>
<dbReference type="GO" id="GO:0016020">
    <property type="term" value="C:membrane"/>
    <property type="evidence" value="ECO:0007669"/>
    <property type="project" value="UniProtKB-SubCell"/>
</dbReference>
<dbReference type="InterPro" id="IPR011009">
    <property type="entry name" value="Kinase-like_dom_sf"/>
</dbReference>
<gene>
    <name evidence="11" type="ORF">TSUD_125300</name>
</gene>
<dbReference type="Pfam" id="PF01453">
    <property type="entry name" value="B_lectin"/>
    <property type="match status" value="1"/>
</dbReference>
<dbReference type="SUPFAM" id="SSF56112">
    <property type="entry name" value="Protein kinase-like (PK-like)"/>
    <property type="match status" value="1"/>
</dbReference>
<keyword evidence="3 9" id="KW-0732">Signal</keyword>
<dbReference type="SUPFAM" id="SSF51110">
    <property type="entry name" value="alpha-D-mannose-specific plant lectins"/>
    <property type="match status" value="1"/>
</dbReference>
<name>A0A2Z6MU79_TRISU</name>
<dbReference type="PANTHER" id="PTHR47974:SF3">
    <property type="entry name" value="RECEPTOR-LIKE SERINE_THREONINE-PROTEIN KINASE"/>
    <property type="match status" value="1"/>
</dbReference>
<keyword evidence="4 8" id="KW-1133">Transmembrane helix</keyword>
<dbReference type="EMBL" id="DF973350">
    <property type="protein sequence ID" value="GAU27250.1"/>
    <property type="molecule type" value="Genomic_DNA"/>
</dbReference>
<dbReference type="Gene3D" id="2.90.10.10">
    <property type="entry name" value="Bulb-type lectin domain"/>
    <property type="match status" value="1"/>
</dbReference>